<accession>A0ABM7YMX4</accession>
<protein>
    <submittedName>
        <fullName evidence="8">Chromate transporter</fullName>
    </submittedName>
</protein>
<keyword evidence="9" id="KW-1185">Reference proteome</keyword>
<evidence type="ECO:0000256" key="5">
    <source>
        <dbReference type="ARBA" id="ARBA00022989"/>
    </source>
</evidence>
<feature type="transmembrane region" description="Helical" evidence="7">
    <location>
        <begin position="128"/>
        <end position="152"/>
    </location>
</feature>
<evidence type="ECO:0000313" key="8">
    <source>
        <dbReference type="EMBL" id="BDI05827.1"/>
    </source>
</evidence>
<dbReference type="EMBL" id="AP025730">
    <property type="protein sequence ID" value="BDI05827.1"/>
    <property type="molecule type" value="Genomic_DNA"/>
</dbReference>
<evidence type="ECO:0000256" key="3">
    <source>
        <dbReference type="ARBA" id="ARBA00022475"/>
    </source>
</evidence>
<proteinExistence type="inferred from homology"/>
<feature type="transmembrane region" description="Helical" evidence="7">
    <location>
        <begin position="25"/>
        <end position="47"/>
    </location>
</feature>
<dbReference type="Pfam" id="PF02417">
    <property type="entry name" value="Chromate_transp"/>
    <property type="match status" value="1"/>
</dbReference>
<keyword evidence="6 7" id="KW-0472">Membrane</keyword>
<keyword evidence="3" id="KW-1003">Cell membrane</keyword>
<evidence type="ECO:0000313" key="9">
    <source>
        <dbReference type="Proteomes" id="UP001057498"/>
    </source>
</evidence>
<dbReference type="InterPro" id="IPR003370">
    <property type="entry name" value="Chromate_transpt"/>
</dbReference>
<gene>
    <name evidence="8" type="ORF">CATMQ487_27970</name>
</gene>
<keyword evidence="5 7" id="KW-1133">Transmembrane helix</keyword>
<evidence type="ECO:0000256" key="4">
    <source>
        <dbReference type="ARBA" id="ARBA00022692"/>
    </source>
</evidence>
<dbReference type="PANTHER" id="PTHR43663:SF1">
    <property type="entry name" value="CHROMATE TRANSPORTER"/>
    <property type="match status" value="1"/>
</dbReference>
<dbReference type="InterPro" id="IPR052518">
    <property type="entry name" value="CHR_Transporter"/>
</dbReference>
<comment type="subcellular location">
    <subcellularLocation>
        <location evidence="1">Cell membrane</location>
        <topology evidence="1">Multi-pass membrane protein</topology>
    </subcellularLocation>
</comment>
<reference evidence="8" key="1">
    <citation type="submission" date="2022-04" db="EMBL/GenBank/DDBJ databases">
        <title>Whole genome sequence of Sphaerotilus sp. FB-5.</title>
        <authorList>
            <person name="Takeda M."/>
            <person name="Narihara S."/>
            <person name="Akimoto M."/>
            <person name="Akimoto R."/>
            <person name="Nishiyashiki S."/>
            <person name="Murakami T."/>
        </authorList>
    </citation>
    <scope>NUCLEOTIDE SEQUENCE</scope>
    <source>
        <strain evidence="8">FB-5</strain>
    </source>
</reference>
<organism evidence="8 9">
    <name type="scientific">Sphaerotilus microaerophilus</name>
    <dbReference type="NCBI Taxonomy" id="2914710"/>
    <lineage>
        <taxon>Bacteria</taxon>
        <taxon>Pseudomonadati</taxon>
        <taxon>Pseudomonadota</taxon>
        <taxon>Betaproteobacteria</taxon>
        <taxon>Burkholderiales</taxon>
        <taxon>Sphaerotilaceae</taxon>
        <taxon>Sphaerotilus</taxon>
    </lineage>
</organism>
<keyword evidence="4 7" id="KW-0812">Transmembrane</keyword>
<evidence type="ECO:0000256" key="2">
    <source>
        <dbReference type="ARBA" id="ARBA00005262"/>
    </source>
</evidence>
<dbReference type="Proteomes" id="UP001057498">
    <property type="component" value="Chromosome"/>
</dbReference>
<feature type="transmembrane region" description="Helical" evidence="7">
    <location>
        <begin position="96"/>
        <end position="116"/>
    </location>
</feature>
<evidence type="ECO:0000256" key="7">
    <source>
        <dbReference type="SAM" id="Phobius"/>
    </source>
</evidence>
<evidence type="ECO:0000256" key="1">
    <source>
        <dbReference type="ARBA" id="ARBA00004651"/>
    </source>
</evidence>
<name>A0ABM7YMX4_9BURK</name>
<feature type="transmembrane region" description="Helical" evidence="7">
    <location>
        <begin position="68"/>
        <end position="90"/>
    </location>
</feature>
<evidence type="ECO:0000256" key="6">
    <source>
        <dbReference type="ARBA" id="ARBA00023136"/>
    </source>
</evidence>
<dbReference type="PANTHER" id="PTHR43663">
    <property type="entry name" value="CHROMATE TRANSPORT PROTEIN-RELATED"/>
    <property type="match status" value="1"/>
</dbReference>
<sequence length="196" mass="20677">MSALDALLDLSRWSAVLGMHGMDTAALFGLFGHFLLLSMLAVGGAITTAPDMQRYLVQEHGWLSDAQFSASIGLAQAAPGPNILFVAVLGWNVAGLAGMVATMAGILIPSSTLAFAASRWLGSRRERLGVRAFTAGLAPLTIGLLWSTGWVLATPVRHQWSAWLLLGLTLLVMLRTQVSPMWLIGLGALVGAAGWV</sequence>
<comment type="similarity">
    <text evidence="2">Belongs to the chromate ion transporter (CHR) (TC 2.A.51) family.</text>
</comment>